<evidence type="ECO:0000256" key="5">
    <source>
        <dbReference type="ARBA" id="ARBA00023140"/>
    </source>
</evidence>
<evidence type="ECO:0000313" key="9">
    <source>
        <dbReference type="EMBL" id="CDR36510.1"/>
    </source>
</evidence>
<dbReference type="GO" id="GO:0007031">
    <property type="term" value="P:peroxisome organization"/>
    <property type="evidence" value="ECO:0007669"/>
    <property type="project" value="TreeGrafter"/>
</dbReference>
<keyword evidence="4 6" id="KW-0472">Membrane</keyword>
<keyword evidence="3 6" id="KW-1133">Transmembrane helix</keyword>
<feature type="domain" description="Peroxin/Ferlin" evidence="7">
    <location>
        <begin position="259"/>
        <end position="327"/>
    </location>
</feature>
<accession>A0A061AG61</accession>
<dbReference type="AlphaFoldDB" id="A0A061AG61"/>
<comment type="subcellular location">
    <subcellularLocation>
        <location evidence="1">Peroxisome membrane</location>
        <topology evidence="1">Multi-pass membrane protein</topology>
    </subcellularLocation>
</comment>
<protein>
    <submittedName>
        <fullName evidence="9">CYFA0S01e02058g1_1</fullName>
    </submittedName>
</protein>
<evidence type="ECO:0000256" key="3">
    <source>
        <dbReference type="ARBA" id="ARBA00022989"/>
    </source>
</evidence>
<dbReference type="PANTHER" id="PTHR31679">
    <property type="entry name" value="PEROXISOMAL MEMBRANE PROTEIN PEX30-RELATED"/>
    <property type="match status" value="1"/>
</dbReference>
<dbReference type="InterPro" id="IPR006614">
    <property type="entry name" value="Peroxin/Ferlin"/>
</dbReference>
<dbReference type="SMART" id="SM00694">
    <property type="entry name" value="DysFC"/>
    <property type="match status" value="1"/>
</dbReference>
<dbReference type="InterPro" id="IPR010482">
    <property type="entry name" value="TECPR1-like_DysF"/>
</dbReference>
<dbReference type="InterPro" id="IPR052646">
    <property type="entry name" value="Peroxisomal_PEX28-32"/>
</dbReference>
<evidence type="ECO:0000256" key="4">
    <source>
        <dbReference type="ARBA" id="ARBA00023136"/>
    </source>
</evidence>
<evidence type="ECO:0000259" key="8">
    <source>
        <dbReference type="SMART" id="SM00694"/>
    </source>
</evidence>
<organism evidence="9">
    <name type="scientific">Cyberlindnera fabianii</name>
    <name type="common">Yeast</name>
    <name type="synonym">Hansenula fabianii</name>
    <dbReference type="NCBI Taxonomy" id="36022"/>
    <lineage>
        <taxon>Eukaryota</taxon>
        <taxon>Fungi</taxon>
        <taxon>Dikarya</taxon>
        <taxon>Ascomycota</taxon>
        <taxon>Saccharomycotina</taxon>
        <taxon>Saccharomycetes</taxon>
        <taxon>Phaffomycetales</taxon>
        <taxon>Phaffomycetaceae</taxon>
        <taxon>Cyberlindnera</taxon>
    </lineage>
</organism>
<proteinExistence type="predicted"/>
<feature type="transmembrane region" description="Helical" evidence="6">
    <location>
        <begin position="163"/>
        <end position="181"/>
    </location>
</feature>
<dbReference type="OrthoDB" id="5586090at2759"/>
<reference evidence="9" key="1">
    <citation type="journal article" date="2014" name="Genome Announc.">
        <title>Genome sequence of the yeast Cyberlindnera fabianii (Hansenula fabianii).</title>
        <authorList>
            <person name="Freel K.C."/>
            <person name="Sarilar V."/>
            <person name="Neuveglise C."/>
            <person name="Devillers H."/>
            <person name="Friedrich A."/>
            <person name="Schacherer J."/>
        </authorList>
    </citation>
    <scope>NUCLEOTIDE SEQUENCE</scope>
    <source>
        <strain evidence="9">YJS4271</strain>
    </source>
</reference>
<name>A0A061AG61_CYBFA</name>
<evidence type="ECO:0000259" key="7">
    <source>
        <dbReference type="SMART" id="SM00693"/>
    </source>
</evidence>
<feature type="domain" description="Peroxin/Ferlin" evidence="8">
    <location>
        <begin position="352"/>
        <end position="385"/>
    </location>
</feature>
<evidence type="ECO:0000256" key="6">
    <source>
        <dbReference type="SAM" id="Phobius"/>
    </source>
</evidence>
<keyword evidence="2 6" id="KW-0812">Transmembrane</keyword>
<feature type="transmembrane region" description="Helical" evidence="6">
    <location>
        <begin position="77"/>
        <end position="110"/>
    </location>
</feature>
<dbReference type="VEuPathDB" id="FungiDB:BON22_0749"/>
<dbReference type="PhylomeDB" id="A0A061AG61"/>
<keyword evidence="5" id="KW-0576">Peroxisome</keyword>
<dbReference type="SMART" id="SM00693">
    <property type="entry name" value="DysFN"/>
    <property type="match status" value="1"/>
</dbReference>
<dbReference type="PANTHER" id="PTHR31679:SF2">
    <property type="entry name" value="PEROXISOMAL MEMBRANE PROTEIN PEX30-RELATED"/>
    <property type="match status" value="1"/>
</dbReference>
<dbReference type="EMBL" id="LK052886">
    <property type="protein sequence ID" value="CDR36510.1"/>
    <property type="molecule type" value="Genomic_DNA"/>
</dbReference>
<sequence>MSLNVVPPDGDVETRAAFTGRSSSLVDRIGGEPKTQSSPLLSSTPTTVSKVLVRAYPYFVISDKLLSILTWTDDDVWLSMLVVALYATVVLYFEVIITYFGHVSAVVLLVGYSQLSKHVDEVVTTKPTLDDIVHLLTTLNVKADLFLNPITSLALTSYDIKRILFTTVFLSPLYVMITYILFTPRSFLLSFGIFALTYHSTFSRTTRKMLWKFRLVRLLSFYLTGLDFGGININRSSGIFAAVKRANEKVGIVNKDGKPILFTYVLFENQRRWLGIGWTPNLLSYERTAWTDEFLNESSPTDKFQLPETEEASGMMWRWVDKTWRLDLTNDGSIQLPSSKPKTTANPSSDDGYIYYDNTWKKPSTEDSFSKYTRRRRWIRTAELVPINAPKTQRTPSLTEPLSVGQDTAIPITEVTNVQASGLTGGLTDSSKENTPKKRKSIRFDDKPTILESVKLLQDEKEKEKEKEKVKASLDNAIEDATEPEVNLDTTEEIITNQVSDKKND</sequence>
<evidence type="ECO:0000256" key="1">
    <source>
        <dbReference type="ARBA" id="ARBA00004585"/>
    </source>
</evidence>
<gene>
    <name evidence="9" type="ORF">CYFA0S_01e02058g</name>
</gene>
<dbReference type="Pfam" id="PF06398">
    <property type="entry name" value="Pex24p"/>
    <property type="match status" value="1"/>
</dbReference>
<dbReference type="GO" id="GO:0005778">
    <property type="term" value="C:peroxisomal membrane"/>
    <property type="evidence" value="ECO:0007669"/>
    <property type="project" value="UniProtKB-SubCell"/>
</dbReference>
<evidence type="ECO:0000256" key="2">
    <source>
        <dbReference type="ARBA" id="ARBA00022692"/>
    </source>
</evidence>